<dbReference type="EMBL" id="BK015006">
    <property type="protein sequence ID" value="DAD86712.1"/>
    <property type="molecule type" value="Genomic_DNA"/>
</dbReference>
<accession>A0A8S5MX05</accession>
<organism evidence="1">
    <name type="scientific">Myoviridae sp. ct3wi9</name>
    <dbReference type="NCBI Taxonomy" id="2826610"/>
    <lineage>
        <taxon>Viruses</taxon>
        <taxon>Duplodnaviria</taxon>
        <taxon>Heunggongvirae</taxon>
        <taxon>Uroviricota</taxon>
        <taxon>Caudoviricetes</taxon>
    </lineage>
</organism>
<protein>
    <submittedName>
        <fullName evidence="1">Uncharacterized protein</fullName>
    </submittedName>
</protein>
<evidence type="ECO:0000313" key="1">
    <source>
        <dbReference type="EMBL" id="DAD86712.1"/>
    </source>
</evidence>
<reference evidence="1" key="1">
    <citation type="journal article" date="2021" name="Proc. Natl. Acad. Sci. U.S.A.">
        <title>A Catalog of Tens of Thousands of Viruses from Human Metagenomes Reveals Hidden Associations with Chronic Diseases.</title>
        <authorList>
            <person name="Tisza M.J."/>
            <person name="Buck C.B."/>
        </authorList>
    </citation>
    <scope>NUCLEOTIDE SEQUENCE</scope>
    <source>
        <strain evidence="1">Ct3wi9</strain>
    </source>
</reference>
<name>A0A8S5MX05_9CAUD</name>
<proteinExistence type="predicted"/>
<sequence>MKGNLITKSYHPSQYTEKEFLNIASIYKEISDFTSYTDLHSARSGMGSNDLSFVNPITGVNNEVYRVISTADYVKYRVRGENKFRARFFRTVGETGKMANFYRPIPWMAIYFVDGRIHLHGLNKRPSDGDMILAHRTLENGKFSGTEEIDIDASKCAKPKEVRWLVHNAFAIHAKLKDGRNALFIISMEKGGKMGHIHAYADGREALITGAFFYHDGLESDVPFDLEMRRILKEI</sequence>